<dbReference type="GO" id="GO:0016787">
    <property type="term" value="F:hydrolase activity"/>
    <property type="evidence" value="ECO:0007669"/>
    <property type="project" value="UniProtKB-KW"/>
</dbReference>
<dbReference type="InterPro" id="IPR010496">
    <property type="entry name" value="AL/BT2_dom"/>
</dbReference>
<proteinExistence type="predicted"/>
<dbReference type="GO" id="GO:0005975">
    <property type="term" value="P:carbohydrate metabolic process"/>
    <property type="evidence" value="ECO:0007669"/>
    <property type="project" value="UniProtKB-ARBA"/>
</dbReference>
<keyword evidence="1" id="KW-0378">Hydrolase</keyword>
<evidence type="ECO:0000259" key="2">
    <source>
        <dbReference type="Pfam" id="PF06439"/>
    </source>
</evidence>
<dbReference type="SUPFAM" id="SSF55545">
    <property type="entry name" value="beta-N-acetylhexosaminidase-like domain"/>
    <property type="match status" value="1"/>
</dbReference>
<dbReference type="AlphaFoldDB" id="A0A1G7HYX7"/>
<reference evidence="3 4" key="1">
    <citation type="submission" date="2016-10" db="EMBL/GenBank/DDBJ databases">
        <authorList>
            <person name="de Groot N.N."/>
        </authorList>
    </citation>
    <scope>NUCLEOTIDE SEQUENCE [LARGE SCALE GENOMIC DNA]</scope>
    <source>
        <strain evidence="3 4">DSM 23421</strain>
    </source>
</reference>
<dbReference type="OrthoDB" id="99887at2"/>
<dbReference type="Pfam" id="PF06439">
    <property type="entry name" value="3keto-disac_hyd"/>
    <property type="match status" value="1"/>
</dbReference>
<dbReference type="EMBL" id="FNAO01000010">
    <property type="protein sequence ID" value="SDF05692.1"/>
    <property type="molecule type" value="Genomic_DNA"/>
</dbReference>
<protein>
    <recommendedName>
        <fullName evidence="2">3-keto-alpha-glucoside-1,2-lyase/3-keto-2-hydroxy-glucal hydratase domain-containing protein</fullName>
    </recommendedName>
</protein>
<gene>
    <name evidence="3" type="ORF">SAMN05421636_110104</name>
</gene>
<dbReference type="Gene3D" id="2.60.120.560">
    <property type="entry name" value="Exo-inulinase, domain 1"/>
    <property type="match status" value="1"/>
</dbReference>
<organism evidence="3 4">
    <name type="scientific">Pricia antarctica</name>
    <dbReference type="NCBI Taxonomy" id="641691"/>
    <lineage>
        <taxon>Bacteria</taxon>
        <taxon>Pseudomonadati</taxon>
        <taxon>Bacteroidota</taxon>
        <taxon>Flavobacteriia</taxon>
        <taxon>Flavobacteriales</taxon>
        <taxon>Flavobacteriaceae</taxon>
        <taxon>Pricia</taxon>
    </lineage>
</organism>
<dbReference type="Proteomes" id="UP000199109">
    <property type="component" value="Unassembled WGS sequence"/>
</dbReference>
<evidence type="ECO:0000313" key="4">
    <source>
        <dbReference type="Proteomes" id="UP000199109"/>
    </source>
</evidence>
<dbReference type="InterPro" id="IPR029018">
    <property type="entry name" value="Hex-like_dom2"/>
</dbReference>
<evidence type="ECO:0000313" key="3">
    <source>
        <dbReference type="EMBL" id="SDF05692.1"/>
    </source>
</evidence>
<feature type="domain" description="3-keto-alpha-glucoside-1,2-lyase/3-keto-2-hydroxy-glucal hydratase" evidence="2">
    <location>
        <begin position="45"/>
        <end position="234"/>
    </location>
</feature>
<dbReference type="STRING" id="641691.SAMN05421636_110104"/>
<evidence type="ECO:0000256" key="1">
    <source>
        <dbReference type="ARBA" id="ARBA00022801"/>
    </source>
</evidence>
<dbReference type="RefSeq" id="WP_091873418.1">
    <property type="nucleotide sequence ID" value="NZ_FNAO01000010.1"/>
</dbReference>
<name>A0A1G7HYX7_9FLAO</name>
<keyword evidence="4" id="KW-1185">Reference proteome</keyword>
<sequence>MKIHFLQILNGSSLPEKVKRLIVVCILFVISATLQPVSSQTAGVWKSLFNGKNLDGWTITGGDGKARVENGCIVLNMKANTKEHTFLRTNKIYRDFIFEVDCRRDTAFQYGILFRAQNAPDTAHVRLNGYQVKVDHTARNWTGGIFDDFGTSWNWLYTLQQDKRAQHAEKRVGEWNRWRIEAIGNEIKVWLNGIPTAHLVNSKYDEGYIAFKIHFLGNNPEREKASSWFKNIRIIDVNVPQYAMKIDIPAKEIKEEVSVAFDTACKPLAFGVDRLQKAFQNSGQQVIATNITANPAQDISVIISKADTSIKKEGFRISFLNKKLRITAIDTTGAMYGLLEVAEQIQLGNVWQEVKAKTVNPHFAVRAIKFNLPWSSYRSGPAMEENMELCKDLHFWQAFLDQMADNRFNILSLWNIHPFSFMVKPVNFPAANNFSDEEMKERKHFFTSLFRMARERGIEPFIVNWNIAVSPEFAKAYGVKERNDTSAIVKQYTREVVTQVINEYPDLAGIGITLADWMSNFKTANGDLPDMTPKDREDWIEETVVAGIKAANRPIKLLHRSVLSSDPLEMRRVINNADLPDTTLVEVKFNWSHGHSTPVLAMTHDSHSGKKDDGYWNPLPVNYRIEWMIRNEDFFILRWGQPDFIRAHIAENTHDFVNGYFVGSEGYIPAKDFSHIDNNHRNWDYAFQKQWLFYKLWGRLLYDPSTPNEVFEEGFNTRYGNGEGPRLLTAYTEASQMPLSLASFFAATWDYTLYSEGFLAPFAANAGLHDTVSSFISVDELIDHPVLDPKFISIADYVKAMDENKTLTSDKVTPLMLADSLELAGRDVLKLVKPLQTASVTPLACELDDLETWAYLSLYFADKLRAGVALQEFRRTGNKLQQANAVTLLGNCLIYWEKISKITSSHYKEVPYLEGYKSSSNSFKDAKYFSWTKYTLQAERDINIAKGARPF</sequence>
<accession>A0A1G7HYX7</accession>